<dbReference type="InterPro" id="IPR025874">
    <property type="entry name" value="DZR"/>
</dbReference>
<keyword evidence="1" id="KW-1133">Transmembrane helix</keyword>
<keyword evidence="1" id="KW-0472">Membrane</keyword>
<evidence type="ECO:0000259" key="2">
    <source>
        <dbReference type="Pfam" id="PF12773"/>
    </source>
</evidence>
<evidence type="ECO:0000259" key="4">
    <source>
        <dbReference type="Pfam" id="PF22820"/>
    </source>
</evidence>
<feature type="domain" description="TcaA protein NTF2-like" evidence="3">
    <location>
        <begin position="398"/>
        <end position="510"/>
    </location>
</feature>
<dbReference type="RefSeq" id="WP_126657947.1">
    <property type="nucleotide sequence ID" value="NZ_RYYR01000005.1"/>
</dbReference>
<evidence type="ECO:0000256" key="1">
    <source>
        <dbReference type="SAM" id="Phobius"/>
    </source>
</evidence>
<dbReference type="InterPro" id="IPR054530">
    <property type="entry name" value="TcaA_4th"/>
</dbReference>
<dbReference type="Pfam" id="PF22819">
    <property type="entry name" value="TcaA_5th"/>
    <property type="match status" value="1"/>
</dbReference>
<dbReference type="PANTHER" id="PTHR40038:SF1">
    <property type="entry name" value="MEMBRANE-ASSOCIATED PROTEIN TCAA"/>
    <property type="match status" value="1"/>
</dbReference>
<proteinExistence type="predicted"/>
<evidence type="ECO:0000313" key="6">
    <source>
        <dbReference type="Proteomes" id="UP000287910"/>
    </source>
</evidence>
<dbReference type="Pfam" id="PF12773">
    <property type="entry name" value="DZR"/>
    <property type="match status" value="1"/>
</dbReference>
<organism evidence="5 6">
    <name type="scientific">Lysinibacillus antri</name>
    <dbReference type="NCBI Taxonomy" id="2498145"/>
    <lineage>
        <taxon>Bacteria</taxon>
        <taxon>Bacillati</taxon>
        <taxon>Bacillota</taxon>
        <taxon>Bacilli</taxon>
        <taxon>Bacillales</taxon>
        <taxon>Bacillaceae</taxon>
        <taxon>Lysinibacillus</taxon>
    </lineage>
</organism>
<dbReference type="EMBL" id="RYYR01000005">
    <property type="protein sequence ID" value="RUL55097.1"/>
    <property type="molecule type" value="Genomic_DNA"/>
</dbReference>
<feature type="transmembrane region" description="Helical" evidence="1">
    <location>
        <begin position="98"/>
        <end position="121"/>
    </location>
</feature>
<protein>
    <submittedName>
        <fullName evidence="5">Zinc-ribbon domain-containing protein</fullName>
    </submittedName>
</protein>
<sequence length="522" mass="60457">MRICNNCGKEATNHDYFCIECGTPFPPSDDTTPELPINEYPIDSVSMYSCHQCGKEIKQNQKFCVHCGTPIIEPELEMVTAELVQSAPKRFQKKKFGLATKITGASVLILLIAVITTHLFIAKKVDPEAQIVLMNQYFSQEKEEDFTNLFVFSEDTIYTPSTFFNYMENDAWNSFAKEGIERAIQQYKLKGYAEPIYDEAGNKVFTVIEEKFFIFYKKLTFQYHPIEVKAKTTSHSITLKMGEDGRKSISTEAVVVGKFVPGKYNYTIVLKDEHFEKEEKYTLSVVGEEKNEQLLEIDLSAHVTKLTSDIEEAIVYINGKNTNKTVAEIELLAAPLDSSVEIYAEAKENDEIIKSETLQLTKEQQHITFAKIQQQRQVEKEQQEKQQAIQKFYGDYRDLARDTFYNFRNNYNIAVNYADFSYVDHYFIDGSQLQKNYQQFVVDQTGLGYYYYEFISNDILKIEPLSENSIKLTSKEIFNFYSEMDGNWHYEREKQYIFELVNGILKISSIEDVKNVSKTKIN</sequence>
<evidence type="ECO:0000313" key="5">
    <source>
        <dbReference type="EMBL" id="RUL55097.1"/>
    </source>
</evidence>
<name>A0A432LE34_9BACI</name>
<accession>A0A432LE34</accession>
<dbReference type="Pfam" id="PF22820">
    <property type="entry name" value="TcaA_3rd_4th"/>
    <property type="match status" value="1"/>
</dbReference>
<dbReference type="InterPro" id="IPR054528">
    <property type="entry name" value="TcaA_5th"/>
</dbReference>
<feature type="domain" description="DZANK-type" evidence="2">
    <location>
        <begin position="4"/>
        <end position="68"/>
    </location>
</feature>
<dbReference type="Proteomes" id="UP000287910">
    <property type="component" value="Unassembled WGS sequence"/>
</dbReference>
<keyword evidence="1" id="KW-0812">Transmembrane</keyword>
<evidence type="ECO:0000259" key="3">
    <source>
        <dbReference type="Pfam" id="PF22819"/>
    </source>
</evidence>
<gene>
    <name evidence="5" type="ORF">EK386_05055</name>
</gene>
<keyword evidence="6" id="KW-1185">Reference proteome</keyword>
<dbReference type="PANTHER" id="PTHR40038">
    <property type="entry name" value="MEMBRANE-ASSOCIATED PROTEIN TCAA"/>
    <property type="match status" value="1"/>
</dbReference>
<dbReference type="AlphaFoldDB" id="A0A432LE34"/>
<feature type="domain" description="TcaA 4th" evidence="4">
    <location>
        <begin position="305"/>
        <end position="367"/>
    </location>
</feature>
<reference evidence="5 6" key="1">
    <citation type="submission" date="2018-12" db="EMBL/GenBank/DDBJ databases">
        <title>Lysinibacillus antri sp. nov., isolated from a cave soil.</title>
        <authorList>
            <person name="Narsing Rao M.P."/>
            <person name="Zhang H."/>
            <person name="Dong Z.-Y."/>
            <person name="Niu X.-K."/>
            <person name="Zhang K."/>
            <person name="Fang B.-Z."/>
            <person name="Kang Y.-Q."/>
            <person name="Xiao M."/>
            <person name="Li W.-J."/>
        </authorList>
    </citation>
    <scope>NUCLEOTIDE SEQUENCE [LARGE SCALE GENOMIC DNA]</scope>
    <source>
        <strain evidence="5 6">SYSU K30002</strain>
    </source>
</reference>
<comment type="caution">
    <text evidence="5">The sequence shown here is derived from an EMBL/GenBank/DDBJ whole genome shotgun (WGS) entry which is preliminary data.</text>
</comment>